<sequence>MSTPAAPPTVTAADQKLINKFARLYQQHLQLKLDIKEAENQIENINEASDELLLLDTDDAASVPLRIGQCFIHFDSDSITERLEKNKSVAEESLTGMKEKNSKIQEEMDSLKKVLYGKFGDRINLESEREE</sequence>
<organism evidence="6 7">
    <name type="scientific">Caenorhabditis auriculariae</name>
    <dbReference type="NCBI Taxonomy" id="2777116"/>
    <lineage>
        <taxon>Eukaryota</taxon>
        <taxon>Metazoa</taxon>
        <taxon>Ecdysozoa</taxon>
        <taxon>Nematoda</taxon>
        <taxon>Chromadorea</taxon>
        <taxon>Rhabditida</taxon>
        <taxon>Rhabditina</taxon>
        <taxon>Rhabditomorpha</taxon>
        <taxon>Rhabditoidea</taxon>
        <taxon>Rhabditidae</taxon>
        <taxon>Peloderinae</taxon>
        <taxon>Caenorhabditis</taxon>
    </lineage>
</organism>
<dbReference type="InterPro" id="IPR009053">
    <property type="entry name" value="Prefoldin"/>
</dbReference>
<dbReference type="PIRSF" id="PIRSF016477">
    <property type="entry name" value="Prefoldin_subunit_4"/>
    <property type="match status" value="1"/>
</dbReference>
<keyword evidence="3 4" id="KW-0143">Chaperone</keyword>
<evidence type="ECO:0000313" key="7">
    <source>
        <dbReference type="Proteomes" id="UP000835052"/>
    </source>
</evidence>
<keyword evidence="7" id="KW-1185">Reference proteome</keyword>
<dbReference type="GO" id="GO:0006457">
    <property type="term" value="P:protein folding"/>
    <property type="evidence" value="ECO:0007669"/>
    <property type="project" value="UniProtKB-UniRule"/>
</dbReference>
<dbReference type="GO" id="GO:0005737">
    <property type="term" value="C:cytoplasm"/>
    <property type="evidence" value="ECO:0007669"/>
    <property type="project" value="TreeGrafter"/>
</dbReference>
<dbReference type="Pfam" id="PF01920">
    <property type="entry name" value="Prefoldin_2"/>
    <property type="match status" value="1"/>
</dbReference>
<feature type="coiled-coil region" evidence="5">
    <location>
        <begin position="21"/>
        <end position="55"/>
    </location>
</feature>
<dbReference type="OrthoDB" id="10250441at2759"/>
<dbReference type="PANTHER" id="PTHR21100:SF9">
    <property type="entry name" value="PREFOLDIN SUBUNIT 4"/>
    <property type="match status" value="1"/>
</dbReference>
<dbReference type="InterPro" id="IPR002777">
    <property type="entry name" value="PFD_beta-like"/>
</dbReference>
<keyword evidence="5" id="KW-0175">Coiled coil</keyword>
<dbReference type="InterPro" id="IPR016661">
    <property type="entry name" value="PFDN4"/>
</dbReference>
<dbReference type="PANTHER" id="PTHR21100">
    <property type="entry name" value="PREFOLDIN SUBUNIT 4"/>
    <property type="match status" value="1"/>
</dbReference>
<evidence type="ECO:0000256" key="1">
    <source>
        <dbReference type="ARBA" id="ARBA00008045"/>
    </source>
</evidence>
<evidence type="ECO:0000256" key="3">
    <source>
        <dbReference type="ARBA" id="ARBA00023186"/>
    </source>
</evidence>
<evidence type="ECO:0000256" key="2">
    <source>
        <dbReference type="ARBA" id="ARBA00011695"/>
    </source>
</evidence>
<protein>
    <recommendedName>
        <fullName evidence="4">Prefoldin subunit 4</fullName>
    </recommendedName>
</protein>
<comment type="subunit">
    <text evidence="2 4">Heterohexamer of two PFD-alpha type and four PFD-beta type subunits.</text>
</comment>
<feature type="coiled-coil region" evidence="5">
    <location>
        <begin position="80"/>
        <end position="114"/>
    </location>
</feature>
<proteinExistence type="inferred from homology"/>
<gene>
    <name evidence="6" type="ORF">CAUJ_LOCUS8778</name>
</gene>
<dbReference type="Gene3D" id="1.10.287.370">
    <property type="match status" value="1"/>
</dbReference>
<accession>A0A8S1H9S8</accession>
<dbReference type="SUPFAM" id="SSF46579">
    <property type="entry name" value="Prefoldin"/>
    <property type="match status" value="1"/>
</dbReference>
<dbReference type="AlphaFoldDB" id="A0A8S1H9S8"/>
<evidence type="ECO:0000256" key="5">
    <source>
        <dbReference type="SAM" id="Coils"/>
    </source>
</evidence>
<dbReference type="GO" id="GO:0051082">
    <property type="term" value="F:unfolded protein binding"/>
    <property type="evidence" value="ECO:0007669"/>
    <property type="project" value="InterPro"/>
</dbReference>
<dbReference type="GO" id="GO:0016272">
    <property type="term" value="C:prefoldin complex"/>
    <property type="evidence" value="ECO:0007669"/>
    <property type="project" value="UniProtKB-UniRule"/>
</dbReference>
<comment type="caution">
    <text evidence="6">The sequence shown here is derived from an EMBL/GenBank/DDBJ whole genome shotgun (WGS) entry which is preliminary data.</text>
</comment>
<comment type="function">
    <text evidence="4">Binds specifically to cytosolic chaperonin (c-CPN) and transfers target proteins to it. Binds to nascent polypeptide chain and promotes folding in an environment in which there are many competing pathways for nonnative proteins.</text>
</comment>
<dbReference type="EMBL" id="CAJGYM010000030">
    <property type="protein sequence ID" value="CAD6192859.1"/>
    <property type="molecule type" value="Genomic_DNA"/>
</dbReference>
<reference evidence="6" key="1">
    <citation type="submission" date="2020-10" db="EMBL/GenBank/DDBJ databases">
        <authorList>
            <person name="Kikuchi T."/>
        </authorList>
    </citation>
    <scope>NUCLEOTIDE SEQUENCE</scope>
    <source>
        <strain evidence="6">NKZ352</strain>
    </source>
</reference>
<name>A0A8S1H9S8_9PELO</name>
<dbReference type="Proteomes" id="UP000835052">
    <property type="component" value="Unassembled WGS sequence"/>
</dbReference>
<evidence type="ECO:0000313" key="6">
    <source>
        <dbReference type="EMBL" id="CAD6192859.1"/>
    </source>
</evidence>
<comment type="similarity">
    <text evidence="1 4">Belongs to the prefoldin subunit beta family.</text>
</comment>
<evidence type="ECO:0000256" key="4">
    <source>
        <dbReference type="PIRNR" id="PIRNR016477"/>
    </source>
</evidence>